<name>A0A1F5EIM9_9BACT</name>
<organism evidence="1 2">
    <name type="scientific">Candidatus Campbellbacteria bacterium RIFOXYC2_FULL_35_25</name>
    <dbReference type="NCBI Taxonomy" id="1797582"/>
    <lineage>
        <taxon>Bacteria</taxon>
        <taxon>Candidatus Campbelliibacteriota</taxon>
    </lineage>
</organism>
<dbReference type="AlphaFoldDB" id="A0A1F5EIM9"/>
<reference evidence="1 2" key="1">
    <citation type="journal article" date="2016" name="Nat. Commun.">
        <title>Thousands of microbial genomes shed light on interconnected biogeochemical processes in an aquifer system.</title>
        <authorList>
            <person name="Anantharaman K."/>
            <person name="Brown C.T."/>
            <person name="Hug L.A."/>
            <person name="Sharon I."/>
            <person name="Castelle C.J."/>
            <person name="Probst A.J."/>
            <person name="Thomas B.C."/>
            <person name="Singh A."/>
            <person name="Wilkins M.J."/>
            <person name="Karaoz U."/>
            <person name="Brodie E.L."/>
            <person name="Williams K.H."/>
            <person name="Hubbard S.S."/>
            <person name="Banfield J.F."/>
        </authorList>
    </citation>
    <scope>NUCLEOTIDE SEQUENCE [LARGE SCALE GENOMIC DNA]</scope>
</reference>
<sequence length="85" mass="9807">MDFFVRRRFKKEGSVTPKVIGVVTGVASKNTALEKLHLHFSITTRVQDDYVLCHMKSRKHKTQYFLSLIHDKSKIAGFSEVLKAR</sequence>
<comment type="caution">
    <text evidence="1">The sequence shown here is derived from an EMBL/GenBank/DDBJ whole genome shotgun (WGS) entry which is preliminary data.</text>
</comment>
<gene>
    <name evidence="1" type="ORF">A2442_00515</name>
</gene>
<accession>A0A1F5EIM9</accession>
<dbReference type="STRING" id="1797582.A2442_00515"/>
<protein>
    <submittedName>
        <fullName evidence="1">Uncharacterized protein</fullName>
    </submittedName>
</protein>
<evidence type="ECO:0000313" key="1">
    <source>
        <dbReference type="EMBL" id="OGD67241.1"/>
    </source>
</evidence>
<dbReference type="EMBL" id="MFAE01000006">
    <property type="protein sequence ID" value="OGD67241.1"/>
    <property type="molecule type" value="Genomic_DNA"/>
</dbReference>
<evidence type="ECO:0000313" key="2">
    <source>
        <dbReference type="Proteomes" id="UP000179003"/>
    </source>
</evidence>
<proteinExistence type="predicted"/>
<dbReference type="Proteomes" id="UP000179003">
    <property type="component" value="Unassembled WGS sequence"/>
</dbReference>